<dbReference type="EMBL" id="NIGF01000007">
    <property type="protein sequence ID" value="PQV64064.1"/>
    <property type="molecule type" value="Genomic_DNA"/>
</dbReference>
<organism evidence="1 2">
    <name type="scientific">Abditibacterium utsteinense</name>
    <dbReference type="NCBI Taxonomy" id="1960156"/>
    <lineage>
        <taxon>Bacteria</taxon>
        <taxon>Pseudomonadati</taxon>
        <taxon>Abditibacteriota</taxon>
        <taxon>Abditibacteriia</taxon>
        <taxon>Abditibacteriales</taxon>
        <taxon>Abditibacteriaceae</taxon>
        <taxon>Abditibacterium</taxon>
    </lineage>
</organism>
<proteinExistence type="predicted"/>
<dbReference type="InParanoid" id="A0A2S8STD1"/>
<sequence>MEISDLNGTGRWSLQAIQERYVLYALQLNVFPILDLTSNTHEENGRQWIYPVMFQVIEGIEQGDRACIEIGIEFVEENERFSFGRIIKSNTARALRRSVLSPDQAERIRSRVVHMLIAEHVPREYREYAKLFRKVGIGIYWFFIEERVNRNNPYVMRYYNYFHQYIRTE</sequence>
<dbReference type="Proteomes" id="UP000237684">
    <property type="component" value="Unassembled WGS sequence"/>
</dbReference>
<dbReference type="AlphaFoldDB" id="A0A2S8STD1"/>
<accession>A0A2S8STD1</accession>
<reference evidence="1 2" key="1">
    <citation type="journal article" date="2018" name="Syst. Appl. Microbiol.">
        <title>Abditibacterium utsteinense sp. nov., the first cultivated member of candidate phylum FBP, isolated from ice-free Antarctic soil samples.</title>
        <authorList>
            <person name="Tahon G."/>
            <person name="Tytgat B."/>
            <person name="Lebbe L."/>
            <person name="Carlier A."/>
            <person name="Willems A."/>
        </authorList>
    </citation>
    <scope>NUCLEOTIDE SEQUENCE [LARGE SCALE GENOMIC DNA]</scope>
    <source>
        <strain evidence="1 2">LMG 29911</strain>
    </source>
</reference>
<comment type="caution">
    <text evidence="1">The sequence shown here is derived from an EMBL/GenBank/DDBJ whole genome shotgun (WGS) entry which is preliminary data.</text>
</comment>
<gene>
    <name evidence="1" type="ORF">B1R32_10789</name>
</gene>
<evidence type="ECO:0000313" key="1">
    <source>
        <dbReference type="EMBL" id="PQV64064.1"/>
    </source>
</evidence>
<evidence type="ECO:0000313" key="2">
    <source>
        <dbReference type="Proteomes" id="UP000237684"/>
    </source>
</evidence>
<dbReference type="RefSeq" id="WP_202973477.1">
    <property type="nucleotide sequence ID" value="NZ_NIGF01000007.1"/>
</dbReference>
<keyword evidence="2" id="KW-1185">Reference proteome</keyword>
<name>A0A2S8STD1_9BACT</name>
<protein>
    <submittedName>
        <fullName evidence="1">Uncharacterized protein</fullName>
    </submittedName>
</protein>